<protein>
    <recommendedName>
        <fullName evidence="2">histidine kinase</fullName>
        <ecNumber evidence="2">2.7.13.3</ecNumber>
    </recommendedName>
</protein>
<evidence type="ECO:0000256" key="3">
    <source>
        <dbReference type="ARBA" id="ARBA00022553"/>
    </source>
</evidence>
<dbReference type="EMBL" id="MPIN01000010">
    <property type="protein sequence ID" value="OJH36390.1"/>
    <property type="molecule type" value="Genomic_DNA"/>
</dbReference>
<dbReference type="PROSITE" id="PS50110">
    <property type="entry name" value="RESPONSE_REGULATORY"/>
    <property type="match status" value="1"/>
</dbReference>
<feature type="domain" description="Response regulatory" evidence="10">
    <location>
        <begin position="422"/>
        <end position="540"/>
    </location>
</feature>
<keyword evidence="8" id="KW-0175">Coiled coil</keyword>
<evidence type="ECO:0000256" key="7">
    <source>
        <dbReference type="PROSITE-ProRule" id="PRU00169"/>
    </source>
</evidence>
<evidence type="ECO:0000256" key="8">
    <source>
        <dbReference type="SAM" id="Coils"/>
    </source>
</evidence>
<keyword evidence="6" id="KW-0902">Two-component regulatory system</keyword>
<dbReference type="SUPFAM" id="SSF55874">
    <property type="entry name" value="ATPase domain of HSP90 chaperone/DNA topoisomerase II/histidine kinase"/>
    <property type="match status" value="1"/>
</dbReference>
<dbReference type="Gene3D" id="3.40.50.2300">
    <property type="match status" value="1"/>
</dbReference>
<dbReference type="CDD" id="cd00082">
    <property type="entry name" value="HisKA"/>
    <property type="match status" value="1"/>
</dbReference>
<dbReference type="PANTHER" id="PTHR43547">
    <property type="entry name" value="TWO-COMPONENT HISTIDINE KINASE"/>
    <property type="match status" value="1"/>
</dbReference>
<dbReference type="Pfam" id="PF00512">
    <property type="entry name" value="HisKA"/>
    <property type="match status" value="1"/>
</dbReference>
<evidence type="ECO:0000256" key="1">
    <source>
        <dbReference type="ARBA" id="ARBA00000085"/>
    </source>
</evidence>
<evidence type="ECO:0000256" key="5">
    <source>
        <dbReference type="ARBA" id="ARBA00022777"/>
    </source>
</evidence>
<dbReference type="EC" id="2.7.13.3" evidence="2"/>
<dbReference type="InterPro" id="IPR036890">
    <property type="entry name" value="HATPase_C_sf"/>
</dbReference>
<feature type="domain" description="Histidine kinase" evidence="9">
    <location>
        <begin position="176"/>
        <end position="393"/>
    </location>
</feature>
<dbReference type="SUPFAM" id="SSF52172">
    <property type="entry name" value="CheY-like"/>
    <property type="match status" value="1"/>
</dbReference>
<evidence type="ECO:0000256" key="2">
    <source>
        <dbReference type="ARBA" id="ARBA00012438"/>
    </source>
</evidence>
<dbReference type="InterPro" id="IPR003594">
    <property type="entry name" value="HATPase_dom"/>
</dbReference>
<gene>
    <name evidence="11" type="ORF">BON30_31945</name>
</gene>
<dbReference type="CDD" id="cd16922">
    <property type="entry name" value="HATPase_EvgS-ArcB-TorS-like"/>
    <property type="match status" value="1"/>
</dbReference>
<name>A0A1L9B2D1_9BACT</name>
<dbReference type="PANTHER" id="PTHR43547:SF2">
    <property type="entry name" value="HYBRID SIGNAL TRANSDUCTION HISTIDINE KINASE C"/>
    <property type="match status" value="1"/>
</dbReference>
<organism evidence="11 12">
    <name type="scientific">Cystobacter ferrugineus</name>
    <dbReference type="NCBI Taxonomy" id="83449"/>
    <lineage>
        <taxon>Bacteria</taxon>
        <taxon>Pseudomonadati</taxon>
        <taxon>Myxococcota</taxon>
        <taxon>Myxococcia</taxon>
        <taxon>Myxococcales</taxon>
        <taxon>Cystobacterineae</taxon>
        <taxon>Archangiaceae</taxon>
        <taxon>Cystobacter</taxon>
    </lineage>
</organism>
<dbReference type="SMART" id="SM00448">
    <property type="entry name" value="REC"/>
    <property type="match status" value="1"/>
</dbReference>
<dbReference type="InterPro" id="IPR004358">
    <property type="entry name" value="Sig_transdc_His_kin-like_C"/>
</dbReference>
<evidence type="ECO:0000313" key="12">
    <source>
        <dbReference type="Proteomes" id="UP000182229"/>
    </source>
</evidence>
<dbReference type="RefSeq" id="WP_071902275.1">
    <property type="nucleotide sequence ID" value="NZ_MPIN01000010.1"/>
</dbReference>
<dbReference type="OrthoDB" id="5392202at2"/>
<dbReference type="Pfam" id="PF00072">
    <property type="entry name" value="Response_reg"/>
    <property type="match status" value="1"/>
</dbReference>
<evidence type="ECO:0000256" key="4">
    <source>
        <dbReference type="ARBA" id="ARBA00022679"/>
    </source>
</evidence>
<evidence type="ECO:0000259" key="9">
    <source>
        <dbReference type="PROSITE" id="PS50109"/>
    </source>
</evidence>
<dbReference type="STRING" id="83449.BON30_31945"/>
<dbReference type="SUPFAM" id="SSF47384">
    <property type="entry name" value="Homodimeric domain of signal transducing histidine kinase"/>
    <property type="match status" value="1"/>
</dbReference>
<dbReference type="InterPro" id="IPR036097">
    <property type="entry name" value="HisK_dim/P_sf"/>
</dbReference>
<dbReference type="InterPro" id="IPR003661">
    <property type="entry name" value="HisK_dim/P_dom"/>
</dbReference>
<accession>A0A1L9B2D1</accession>
<dbReference type="GO" id="GO:0000155">
    <property type="term" value="F:phosphorelay sensor kinase activity"/>
    <property type="evidence" value="ECO:0007669"/>
    <property type="project" value="InterPro"/>
</dbReference>
<reference evidence="11 12" key="2">
    <citation type="submission" date="2016-12" db="EMBL/GenBank/DDBJ databases">
        <title>Draft Genome Sequence of Cystobacter ferrugineus Strain Cbfe23.</title>
        <authorList>
            <person name="Akbar S."/>
            <person name="Dowd S.E."/>
            <person name="Stevens D.C."/>
        </authorList>
    </citation>
    <scope>NUCLEOTIDE SEQUENCE [LARGE SCALE GENOMIC DNA]</scope>
    <source>
        <strain evidence="11 12">Cbfe23</strain>
    </source>
</reference>
<dbReference type="Gene3D" id="1.10.287.130">
    <property type="match status" value="1"/>
</dbReference>
<dbReference type="FunFam" id="3.30.565.10:FF:000010">
    <property type="entry name" value="Sensor histidine kinase RcsC"/>
    <property type="match status" value="1"/>
</dbReference>
<dbReference type="InterPro" id="IPR005467">
    <property type="entry name" value="His_kinase_dom"/>
</dbReference>
<sequence length="548" mass="59452">MGDLALLLEARREELLRRWSEALRRSPPPTVPGELPSPSELSELFHGLTRALGESPASEGAPAPPSWLSRGDALPLALTVYESLGEVVAEFLLEAGGVLTPGEARVLTRFITSGIAAAVTPRDPPVRDAESRLLPEALTSVDVRLEREWERLLASEKAARQEAEEANRLKDEFLATVSHELRTPLTAMLGWVQVLRNGNLPPEKRERALATVERNARAQGQLIEDLLDVSRIMSGKLKLDVEPVEVSDVVQQALDAVRPAADAKGLRLQTALDSTGHVMGDAHRLQQVVWNLLSNAVKFTPKGGRVQVFVERRDSAVEITVADTGAGIAPEFLPHVFERFRRADGPLTRRTGGLGLGLSIVKQLVEMHGGTVAAFSAGEGKGSTFIVRLPLSVAMRREATLPPSLQRAYPEIPCPPELTGLRVLVVDDEQDTRELLRTLLEECHAEVSTAASVAEGLVRLKEERPDVLISDIGMPGEDGFTLISRVRALPPKEGGRTPAVALTAYARVEDRTRVLLAGFHSHVPKPVEPVELLVVLASLSGRFGAVRT</sequence>
<feature type="modified residue" description="4-aspartylphosphate" evidence="7">
    <location>
        <position position="471"/>
    </location>
</feature>
<evidence type="ECO:0000313" key="11">
    <source>
        <dbReference type="EMBL" id="OJH36390.1"/>
    </source>
</evidence>
<dbReference type="PRINTS" id="PR00344">
    <property type="entry name" value="BCTRLSENSOR"/>
</dbReference>
<dbReference type="FunFam" id="1.10.287.130:FF:000001">
    <property type="entry name" value="Two-component sensor histidine kinase"/>
    <property type="match status" value="1"/>
</dbReference>
<dbReference type="AlphaFoldDB" id="A0A1L9B2D1"/>
<dbReference type="Gene3D" id="3.30.565.10">
    <property type="entry name" value="Histidine kinase-like ATPase, C-terminal domain"/>
    <property type="match status" value="1"/>
</dbReference>
<keyword evidence="5 11" id="KW-0418">Kinase</keyword>
<keyword evidence="12" id="KW-1185">Reference proteome</keyword>
<keyword evidence="4" id="KW-0808">Transferase</keyword>
<comment type="catalytic activity">
    <reaction evidence="1">
        <text>ATP + protein L-histidine = ADP + protein N-phospho-L-histidine.</text>
        <dbReference type="EC" id="2.7.13.3"/>
    </reaction>
</comment>
<dbReference type="Pfam" id="PF02518">
    <property type="entry name" value="HATPase_c"/>
    <property type="match status" value="1"/>
</dbReference>
<dbReference type="Proteomes" id="UP000182229">
    <property type="component" value="Unassembled WGS sequence"/>
</dbReference>
<keyword evidence="3 7" id="KW-0597">Phosphoprotein</keyword>
<comment type="caution">
    <text evidence="11">The sequence shown here is derived from an EMBL/GenBank/DDBJ whole genome shotgun (WGS) entry which is preliminary data.</text>
</comment>
<dbReference type="CDD" id="cd17580">
    <property type="entry name" value="REC_2_DhkD-like"/>
    <property type="match status" value="1"/>
</dbReference>
<dbReference type="SMART" id="SM00387">
    <property type="entry name" value="HATPase_c"/>
    <property type="match status" value="1"/>
</dbReference>
<reference evidence="12" key="1">
    <citation type="submission" date="2016-11" db="EMBL/GenBank/DDBJ databases">
        <authorList>
            <person name="Shukria A."/>
            <person name="Stevens D.C."/>
        </authorList>
    </citation>
    <scope>NUCLEOTIDE SEQUENCE [LARGE SCALE GENOMIC DNA]</scope>
    <source>
        <strain evidence="12">Cbfe23</strain>
    </source>
</reference>
<dbReference type="SMART" id="SM00388">
    <property type="entry name" value="HisKA"/>
    <property type="match status" value="1"/>
</dbReference>
<proteinExistence type="predicted"/>
<evidence type="ECO:0000256" key="6">
    <source>
        <dbReference type="ARBA" id="ARBA00023012"/>
    </source>
</evidence>
<evidence type="ECO:0000259" key="10">
    <source>
        <dbReference type="PROSITE" id="PS50110"/>
    </source>
</evidence>
<dbReference type="InterPro" id="IPR011006">
    <property type="entry name" value="CheY-like_superfamily"/>
</dbReference>
<dbReference type="PROSITE" id="PS50109">
    <property type="entry name" value="HIS_KIN"/>
    <property type="match status" value="1"/>
</dbReference>
<feature type="coiled-coil region" evidence="8">
    <location>
        <begin position="146"/>
        <end position="176"/>
    </location>
</feature>
<dbReference type="InterPro" id="IPR001789">
    <property type="entry name" value="Sig_transdc_resp-reg_receiver"/>
</dbReference>